<evidence type="ECO:0000313" key="3">
    <source>
        <dbReference type="EMBL" id="MBO3273931.1"/>
    </source>
</evidence>
<dbReference type="EMBL" id="JAELYA010000001">
    <property type="protein sequence ID" value="MBO3273931.1"/>
    <property type="molecule type" value="Genomic_DNA"/>
</dbReference>
<evidence type="ECO:0000256" key="1">
    <source>
        <dbReference type="SAM" id="SignalP"/>
    </source>
</evidence>
<dbReference type="Pfam" id="PF14870">
    <property type="entry name" value="PSII_BNR"/>
    <property type="match status" value="1"/>
</dbReference>
<protein>
    <recommendedName>
        <fullName evidence="2">Photosynthesis system II assembly factor Ycf48/Hcf136-like domain-containing protein</fullName>
    </recommendedName>
</protein>
<evidence type="ECO:0000259" key="2">
    <source>
        <dbReference type="Pfam" id="PF14870"/>
    </source>
</evidence>
<dbReference type="Gene3D" id="2.120.10.10">
    <property type="match status" value="1"/>
</dbReference>
<accession>A0ABS3TJV3</accession>
<dbReference type="RefSeq" id="WP_208311749.1">
    <property type="nucleotide sequence ID" value="NZ_JAELYA010000001.1"/>
</dbReference>
<sequence>MNTPLRCALGLLLGLAAPVFAAPPGDRLERPSREAADARQEPLTDVQRIGDRLVMVGANGHILLRHADGKVQQAQVPVDLLLTAVHFVDEHNGWAVGHDGVILHSGDGGQSWIKQLDGVAINALMLKWAEAEVARLEAASDADDEALDNALFALDDARAGAASGPSRPLLDVWFRNAREGWAVGAYGMIVHTADGGQSWEYLSSLDNPERLHLNAVLGLADGSLLVAGEGGRLYRSSDGGRTWQPAQQPTQASLYKLLQLADGRLLALGFGDTLLSSQDQGQNWQSVALPVRAGLYGGEQLADGSLLLAGQGGVLLASRDGRNFTPWQGKGRSALLGVAAIDAGQLALIGSAGLQVMPLAGIGEQRQ</sequence>
<dbReference type="InterPro" id="IPR028203">
    <property type="entry name" value="PSII_CF48-like_dom"/>
</dbReference>
<gene>
    <name evidence="3" type="ORF">JFY56_01670</name>
</gene>
<dbReference type="Proteomes" id="UP000669060">
    <property type="component" value="Unassembled WGS sequence"/>
</dbReference>
<comment type="caution">
    <text evidence="3">The sequence shown here is derived from an EMBL/GenBank/DDBJ whole genome shotgun (WGS) entry which is preliminary data.</text>
</comment>
<dbReference type="CDD" id="cd15482">
    <property type="entry name" value="Sialidase_non-viral"/>
    <property type="match status" value="1"/>
</dbReference>
<dbReference type="InterPro" id="IPR036278">
    <property type="entry name" value="Sialidase_sf"/>
</dbReference>
<feature type="signal peptide" evidence="1">
    <location>
        <begin position="1"/>
        <end position="21"/>
    </location>
</feature>
<dbReference type="SUPFAM" id="SSF50939">
    <property type="entry name" value="Sialidases"/>
    <property type="match status" value="1"/>
</dbReference>
<organism evidence="3 4">
    <name type="scientific">Pseudomonas schmalbachii</name>
    <dbReference type="NCBI Taxonomy" id="2816993"/>
    <lineage>
        <taxon>Bacteria</taxon>
        <taxon>Pseudomonadati</taxon>
        <taxon>Pseudomonadota</taxon>
        <taxon>Gammaproteobacteria</taxon>
        <taxon>Pseudomonadales</taxon>
        <taxon>Pseudomonadaceae</taxon>
        <taxon>Pseudomonas</taxon>
    </lineage>
</organism>
<evidence type="ECO:0000313" key="4">
    <source>
        <dbReference type="Proteomes" id="UP000669060"/>
    </source>
</evidence>
<feature type="chain" id="PRO_5047211865" description="Photosynthesis system II assembly factor Ycf48/Hcf136-like domain-containing protein" evidence="1">
    <location>
        <begin position="22"/>
        <end position="367"/>
    </location>
</feature>
<keyword evidence="1" id="KW-0732">Signal</keyword>
<keyword evidence="4" id="KW-1185">Reference proteome</keyword>
<reference evidence="3 4" key="1">
    <citation type="submission" date="2020-12" db="EMBL/GenBank/DDBJ databases">
        <title>Pseudomonas schmalbachii sp. nov. isolated from millipede gut.</title>
        <authorList>
            <person name="Shelomi M."/>
        </authorList>
    </citation>
    <scope>NUCLEOTIDE SEQUENCE [LARGE SCALE GENOMIC DNA]</scope>
    <source>
        <strain evidence="3 4">Milli4</strain>
    </source>
</reference>
<proteinExistence type="predicted"/>
<dbReference type="PANTHER" id="PTHR47199:SF2">
    <property type="entry name" value="PHOTOSYSTEM II STABILITY_ASSEMBLY FACTOR HCF136, CHLOROPLASTIC"/>
    <property type="match status" value="1"/>
</dbReference>
<name>A0ABS3TJV3_9PSED</name>
<feature type="domain" description="Photosynthesis system II assembly factor Ycf48/Hcf136-like" evidence="2">
    <location>
        <begin position="169"/>
        <end position="244"/>
    </location>
</feature>
<dbReference type="PANTHER" id="PTHR47199">
    <property type="entry name" value="PHOTOSYSTEM II STABILITY/ASSEMBLY FACTOR HCF136, CHLOROPLASTIC"/>
    <property type="match status" value="1"/>
</dbReference>